<dbReference type="InterPro" id="IPR011009">
    <property type="entry name" value="Kinase-like_dom_sf"/>
</dbReference>
<evidence type="ECO:0000313" key="13">
    <source>
        <dbReference type="EMBL" id="EJN59787.1"/>
    </source>
</evidence>
<gene>
    <name evidence="13" type="ORF">HSB1_19450</name>
</gene>
<evidence type="ECO:0000256" key="6">
    <source>
        <dbReference type="ARBA" id="ARBA00022741"/>
    </source>
</evidence>
<name>J3EXG6_9EURY</name>
<evidence type="ECO:0000256" key="4">
    <source>
        <dbReference type="ARBA" id="ARBA00022679"/>
    </source>
</evidence>
<comment type="catalytic activity">
    <reaction evidence="10">
        <text>L-threonyl-[protein] + ATP = O-phospho-L-threonyl-[protein] + ADP + H(+)</text>
        <dbReference type="Rhea" id="RHEA:46608"/>
        <dbReference type="Rhea" id="RHEA-COMP:11060"/>
        <dbReference type="Rhea" id="RHEA-COMP:11605"/>
        <dbReference type="ChEBI" id="CHEBI:15378"/>
        <dbReference type="ChEBI" id="CHEBI:30013"/>
        <dbReference type="ChEBI" id="CHEBI:30616"/>
        <dbReference type="ChEBI" id="CHEBI:61977"/>
        <dbReference type="ChEBI" id="CHEBI:456216"/>
        <dbReference type="EC" id="2.7.11.1"/>
    </reaction>
</comment>
<evidence type="ECO:0000256" key="8">
    <source>
        <dbReference type="ARBA" id="ARBA00022840"/>
    </source>
</evidence>
<sequence>MTGEFELIEPEEAEGFGDEWEEIDVSDTEADRIARKRDRKFSQFRKRIKDADQFKVEQSVFDDATFAAIYKLVQDGYIEAFGGPISTGKEANVYEALGDDDTDVAVKIYRINASNFRQMRNYLEGDPRFEGIGNDKGKIVLAWVRKEFANLERARKAGVRVPEPIAVERNVLVMELVGLVEDRARRLSEVNVENPETAFEVVREYMRRLYSAGLIHGDLSEYNLIIHEGELVVIDLGQAVTIHHPNANEFLQRDCTNVASFFTRQGIDVDGDELYDYVTDVEPDN</sequence>
<evidence type="ECO:0000256" key="10">
    <source>
        <dbReference type="ARBA" id="ARBA00047899"/>
    </source>
</evidence>
<dbReference type="SUPFAM" id="SSF56112">
    <property type="entry name" value="Protein kinase-like (PK-like)"/>
    <property type="match status" value="1"/>
</dbReference>
<dbReference type="InterPro" id="IPR008266">
    <property type="entry name" value="Tyr_kinase_AS"/>
</dbReference>
<evidence type="ECO:0000256" key="5">
    <source>
        <dbReference type="ARBA" id="ARBA00022723"/>
    </source>
</evidence>
<dbReference type="PROSITE" id="PS50011">
    <property type="entry name" value="PROTEIN_KINASE_DOM"/>
    <property type="match status" value="1"/>
</dbReference>
<dbReference type="InterPro" id="IPR000687">
    <property type="entry name" value="RIO_kinase"/>
</dbReference>
<keyword evidence="4" id="KW-0808">Transferase</keyword>
<dbReference type="GO" id="GO:0004674">
    <property type="term" value="F:protein serine/threonine kinase activity"/>
    <property type="evidence" value="ECO:0007669"/>
    <property type="project" value="UniProtKB-KW"/>
</dbReference>
<dbReference type="InterPro" id="IPR018935">
    <property type="entry name" value="RIO_kinase_CS"/>
</dbReference>
<feature type="domain" description="Protein kinase" evidence="12">
    <location>
        <begin position="79"/>
        <end position="285"/>
    </location>
</feature>
<evidence type="ECO:0000256" key="7">
    <source>
        <dbReference type="ARBA" id="ARBA00022777"/>
    </source>
</evidence>
<dbReference type="EC" id="2.7.11.1" evidence="2"/>
<dbReference type="InterPro" id="IPR051272">
    <property type="entry name" value="RIO-type_Ser/Thr_kinase"/>
</dbReference>
<evidence type="ECO:0000313" key="14">
    <source>
        <dbReference type="Proteomes" id="UP000007813"/>
    </source>
</evidence>
<dbReference type="GO" id="GO:0005524">
    <property type="term" value="F:ATP binding"/>
    <property type="evidence" value="ECO:0007669"/>
    <property type="project" value="UniProtKB-KW"/>
</dbReference>
<dbReference type="eggNOG" id="arCOG01180">
    <property type="taxonomic scope" value="Archaea"/>
</dbReference>
<dbReference type="PATRIC" id="fig|1210908.3.peg.1863"/>
<evidence type="ECO:0000256" key="11">
    <source>
        <dbReference type="ARBA" id="ARBA00048679"/>
    </source>
</evidence>
<dbReference type="InterPro" id="IPR054876">
    <property type="entry name" value="RIO1_kinase"/>
</dbReference>
<evidence type="ECO:0000256" key="3">
    <source>
        <dbReference type="ARBA" id="ARBA00022527"/>
    </source>
</evidence>
<dbReference type="NCBIfam" id="NF041310">
    <property type="entry name" value="Prot_Kin_Rio1_Halo"/>
    <property type="match status" value="1"/>
</dbReference>
<dbReference type="GO" id="GO:0046872">
    <property type="term" value="F:metal ion binding"/>
    <property type="evidence" value="ECO:0007669"/>
    <property type="project" value="UniProtKB-KW"/>
</dbReference>
<keyword evidence="8" id="KW-0067">ATP-binding</keyword>
<evidence type="ECO:0000256" key="9">
    <source>
        <dbReference type="ARBA" id="ARBA00022842"/>
    </source>
</evidence>
<dbReference type="Gene3D" id="3.30.200.20">
    <property type="entry name" value="Phosphorylase Kinase, domain 1"/>
    <property type="match status" value="1"/>
</dbReference>
<dbReference type="PROSITE" id="PS00109">
    <property type="entry name" value="PROTEIN_KINASE_TYR"/>
    <property type="match status" value="1"/>
</dbReference>
<accession>J3EXG6</accession>
<evidence type="ECO:0000259" key="12">
    <source>
        <dbReference type="PROSITE" id="PS50011"/>
    </source>
</evidence>
<keyword evidence="7 13" id="KW-0418">Kinase</keyword>
<evidence type="ECO:0000256" key="1">
    <source>
        <dbReference type="ARBA" id="ARBA00009196"/>
    </source>
</evidence>
<dbReference type="Pfam" id="PF01163">
    <property type="entry name" value="RIO1"/>
    <property type="match status" value="1"/>
</dbReference>
<dbReference type="SMART" id="SM00090">
    <property type="entry name" value="RIO"/>
    <property type="match status" value="1"/>
</dbReference>
<dbReference type="CDD" id="cd05145">
    <property type="entry name" value="RIO1_like"/>
    <property type="match status" value="1"/>
</dbReference>
<dbReference type="PROSITE" id="PS01245">
    <property type="entry name" value="RIO1"/>
    <property type="match status" value="1"/>
</dbReference>
<keyword evidence="9" id="KW-0460">Magnesium</keyword>
<protein>
    <recommendedName>
        <fullName evidence="2">non-specific serine/threonine protein kinase</fullName>
        <ecNumber evidence="2">2.7.11.1</ecNumber>
    </recommendedName>
</protein>
<comment type="caution">
    <text evidence="13">The sequence shown here is derived from an EMBL/GenBank/DDBJ whole genome shotgun (WGS) entry which is preliminary data.</text>
</comment>
<keyword evidence="5" id="KW-0479">Metal-binding</keyword>
<dbReference type="InterPro" id="IPR000719">
    <property type="entry name" value="Prot_kinase_dom"/>
</dbReference>
<keyword evidence="6" id="KW-0547">Nucleotide-binding</keyword>
<comment type="similarity">
    <text evidence="1">Belongs to the protein kinase superfamily. RIO-type Ser/Thr kinase family.</text>
</comment>
<dbReference type="EMBL" id="ALJD01000004">
    <property type="protein sequence ID" value="EJN59787.1"/>
    <property type="molecule type" value="Genomic_DNA"/>
</dbReference>
<dbReference type="Proteomes" id="UP000007813">
    <property type="component" value="Unassembled WGS sequence"/>
</dbReference>
<proteinExistence type="inferred from homology"/>
<dbReference type="RefSeq" id="WP_009367024.1">
    <property type="nucleotide sequence ID" value="NZ_ALJD01000004.1"/>
</dbReference>
<keyword evidence="3 13" id="KW-0723">Serine/threonine-protein kinase</keyword>
<reference evidence="13 14" key="1">
    <citation type="journal article" date="2012" name="J. Bacteriol.">
        <title>Draft Genome Sequence of the Extremely Halophilic Archaeon Halogranum salarium B-1T.</title>
        <authorList>
            <person name="Kim K.K."/>
            <person name="Lee K.C."/>
            <person name="Lee J.S."/>
        </authorList>
    </citation>
    <scope>NUCLEOTIDE SEQUENCE [LARGE SCALE GENOMIC DNA]</scope>
    <source>
        <strain evidence="13 14">B-1</strain>
    </source>
</reference>
<organism evidence="13 14">
    <name type="scientific">Halogranum salarium B-1</name>
    <dbReference type="NCBI Taxonomy" id="1210908"/>
    <lineage>
        <taxon>Archaea</taxon>
        <taxon>Methanobacteriati</taxon>
        <taxon>Methanobacteriota</taxon>
        <taxon>Stenosarchaea group</taxon>
        <taxon>Halobacteria</taxon>
        <taxon>Halobacteriales</taxon>
        <taxon>Haloferacaceae</taxon>
    </lineage>
</organism>
<dbReference type="AlphaFoldDB" id="J3EXG6"/>
<evidence type="ECO:0000256" key="2">
    <source>
        <dbReference type="ARBA" id="ARBA00012513"/>
    </source>
</evidence>
<comment type="catalytic activity">
    <reaction evidence="11">
        <text>L-seryl-[protein] + ATP = O-phospho-L-seryl-[protein] + ADP + H(+)</text>
        <dbReference type="Rhea" id="RHEA:17989"/>
        <dbReference type="Rhea" id="RHEA-COMP:9863"/>
        <dbReference type="Rhea" id="RHEA-COMP:11604"/>
        <dbReference type="ChEBI" id="CHEBI:15378"/>
        <dbReference type="ChEBI" id="CHEBI:29999"/>
        <dbReference type="ChEBI" id="CHEBI:30616"/>
        <dbReference type="ChEBI" id="CHEBI:83421"/>
        <dbReference type="ChEBI" id="CHEBI:456216"/>
        <dbReference type="EC" id="2.7.11.1"/>
    </reaction>
</comment>
<dbReference type="Gene3D" id="1.10.510.10">
    <property type="entry name" value="Transferase(Phosphotransferase) domain 1"/>
    <property type="match status" value="1"/>
</dbReference>
<dbReference type="OrthoDB" id="31344at2157"/>
<dbReference type="PANTHER" id="PTHR45723">
    <property type="entry name" value="SERINE/THREONINE-PROTEIN KINASE RIO1"/>
    <property type="match status" value="1"/>
</dbReference>
<dbReference type="InterPro" id="IPR018934">
    <property type="entry name" value="RIO_dom"/>
</dbReference>